<name>A0A6A6R1G1_9PEZI</name>
<feature type="region of interest" description="Disordered" evidence="2">
    <location>
        <begin position="179"/>
        <end position="204"/>
    </location>
</feature>
<evidence type="ECO:0000313" key="3">
    <source>
        <dbReference type="EMBL" id="KAF2497770.1"/>
    </source>
</evidence>
<protein>
    <recommendedName>
        <fullName evidence="5">Ubiquitin-like domain-containing protein</fullName>
    </recommendedName>
</protein>
<dbReference type="Proteomes" id="UP000799750">
    <property type="component" value="Unassembled WGS sequence"/>
</dbReference>
<proteinExistence type="predicted"/>
<keyword evidence="4" id="KW-1185">Reference proteome</keyword>
<feature type="coiled-coil region" evidence="1">
    <location>
        <begin position="143"/>
        <end position="170"/>
    </location>
</feature>
<dbReference type="AlphaFoldDB" id="A0A6A6R1G1"/>
<accession>A0A6A6R1G1</accession>
<organism evidence="3 4">
    <name type="scientific">Lophium mytilinum</name>
    <dbReference type="NCBI Taxonomy" id="390894"/>
    <lineage>
        <taxon>Eukaryota</taxon>
        <taxon>Fungi</taxon>
        <taxon>Dikarya</taxon>
        <taxon>Ascomycota</taxon>
        <taxon>Pezizomycotina</taxon>
        <taxon>Dothideomycetes</taxon>
        <taxon>Pleosporomycetidae</taxon>
        <taxon>Mytilinidiales</taxon>
        <taxon>Mytilinidiaceae</taxon>
        <taxon>Lophium</taxon>
    </lineage>
</organism>
<gene>
    <name evidence="3" type="ORF">BU16DRAFT_525370</name>
</gene>
<keyword evidence="1" id="KW-0175">Coiled coil</keyword>
<evidence type="ECO:0000256" key="2">
    <source>
        <dbReference type="SAM" id="MobiDB-lite"/>
    </source>
</evidence>
<evidence type="ECO:0000256" key="1">
    <source>
        <dbReference type="SAM" id="Coils"/>
    </source>
</evidence>
<evidence type="ECO:0008006" key="5">
    <source>
        <dbReference type="Google" id="ProtNLM"/>
    </source>
</evidence>
<sequence>MLTTLKGYWGWEARRGNRLTSPISQLILQYLTLTLSRGSHSSTLDIPTSAPETLRVEEVRAQAARMLDVRNPVANIIDPSQLRLYHRGEELNDDTMSAIDAGMGFEVLEEPIELWYTIDEPDFGGQMLDEEFGEPMLDEQNSGEQILDEVEILRRQITAMQERLASLEARGKGYILHSLPKPPHPQLTTAPPAKHQHPPYCAHA</sequence>
<evidence type="ECO:0000313" key="4">
    <source>
        <dbReference type="Proteomes" id="UP000799750"/>
    </source>
</evidence>
<reference evidence="3" key="1">
    <citation type="journal article" date="2020" name="Stud. Mycol.">
        <title>101 Dothideomycetes genomes: a test case for predicting lifestyles and emergence of pathogens.</title>
        <authorList>
            <person name="Haridas S."/>
            <person name="Albert R."/>
            <person name="Binder M."/>
            <person name="Bloem J."/>
            <person name="Labutti K."/>
            <person name="Salamov A."/>
            <person name="Andreopoulos B."/>
            <person name="Baker S."/>
            <person name="Barry K."/>
            <person name="Bills G."/>
            <person name="Bluhm B."/>
            <person name="Cannon C."/>
            <person name="Castanera R."/>
            <person name="Culley D."/>
            <person name="Daum C."/>
            <person name="Ezra D."/>
            <person name="Gonzalez J."/>
            <person name="Henrissat B."/>
            <person name="Kuo A."/>
            <person name="Liang C."/>
            <person name="Lipzen A."/>
            <person name="Lutzoni F."/>
            <person name="Magnuson J."/>
            <person name="Mondo S."/>
            <person name="Nolan M."/>
            <person name="Ohm R."/>
            <person name="Pangilinan J."/>
            <person name="Park H.-J."/>
            <person name="Ramirez L."/>
            <person name="Alfaro M."/>
            <person name="Sun H."/>
            <person name="Tritt A."/>
            <person name="Yoshinaga Y."/>
            <person name="Zwiers L.-H."/>
            <person name="Turgeon B."/>
            <person name="Goodwin S."/>
            <person name="Spatafora J."/>
            <person name="Crous P."/>
            <person name="Grigoriev I."/>
        </authorList>
    </citation>
    <scope>NUCLEOTIDE SEQUENCE</scope>
    <source>
        <strain evidence="3">CBS 269.34</strain>
    </source>
</reference>
<dbReference type="EMBL" id="MU004186">
    <property type="protein sequence ID" value="KAF2497770.1"/>
    <property type="molecule type" value="Genomic_DNA"/>
</dbReference>